<dbReference type="GeneID" id="54477850"/>
<evidence type="ECO:0000313" key="2">
    <source>
        <dbReference type="EMBL" id="KAF2485830.1"/>
    </source>
</evidence>
<gene>
    <name evidence="2" type="ORF">BDY17DRAFT_322639</name>
</gene>
<dbReference type="Proteomes" id="UP000799767">
    <property type="component" value="Unassembled WGS sequence"/>
</dbReference>
<proteinExistence type="predicted"/>
<sequence length="201" mass="22661">MLRRADQEALANSKRQLIRWKASFDKAVAAAGAIPDEIHSDGIDGHYQLGPLREMAHVLPTKQAARFDEALETLLLNLTDLQSESYRDPQAPEARLEAFKAEVEEMSEGERTERYKSLKNEELAMGARLMREGEELNALVKELSNFDPSRRFARTMEEEARVVEGRDAEGETEGKEAPAPKQEERTLAETMAQMEAEMLKG</sequence>
<dbReference type="AlphaFoldDB" id="A0A6A6Q096"/>
<feature type="region of interest" description="Disordered" evidence="1">
    <location>
        <begin position="157"/>
        <end position="185"/>
    </location>
</feature>
<protein>
    <submittedName>
        <fullName evidence="2">Uncharacterized protein</fullName>
    </submittedName>
</protein>
<accession>A0A6A6Q096</accession>
<dbReference type="RefSeq" id="XP_033592399.1">
    <property type="nucleotide sequence ID" value="XM_033736848.1"/>
</dbReference>
<organism evidence="2 3">
    <name type="scientific">Neohortaea acidophila</name>
    <dbReference type="NCBI Taxonomy" id="245834"/>
    <lineage>
        <taxon>Eukaryota</taxon>
        <taxon>Fungi</taxon>
        <taxon>Dikarya</taxon>
        <taxon>Ascomycota</taxon>
        <taxon>Pezizomycotina</taxon>
        <taxon>Dothideomycetes</taxon>
        <taxon>Dothideomycetidae</taxon>
        <taxon>Mycosphaerellales</taxon>
        <taxon>Teratosphaeriaceae</taxon>
        <taxon>Neohortaea</taxon>
    </lineage>
</organism>
<keyword evidence="3" id="KW-1185">Reference proteome</keyword>
<name>A0A6A6Q096_9PEZI</name>
<evidence type="ECO:0000256" key="1">
    <source>
        <dbReference type="SAM" id="MobiDB-lite"/>
    </source>
</evidence>
<reference evidence="2" key="1">
    <citation type="journal article" date="2020" name="Stud. Mycol.">
        <title>101 Dothideomycetes genomes: a test case for predicting lifestyles and emergence of pathogens.</title>
        <authorList>
            <person name="Haridas S."/>
            <person name="Albert R."/>
            <person name="Binder M."/>
            <person name="Bloem J."/>
            <person name="Labutti K."/>
            <person name="Salamov A."/>
            <person name="Andreopoulos B."/>
            <person name="Baker S."/>
            <person name="Barry K."/>
            <person name="Bills G."/>
            <person name="Bluhm B."/>
            <person name="Cannon C."/>
            <person name="Castanera R."/>
            <person name="Culley D."/>
            <person name="Daum C."/>
            <person name="Ezra D."/>
            <person name="Gonzalez J."/>
            <person name="Henrissat B."/>
            <person name="Kuo A."/>
            <person name="Liang C."/>
            <person name="Lipzen A."/>
            <person name="Lutzoni F."/>
            <person name="Magnuson J."/>
            <person name="Mondo S."/>
            <person name="Nolan M."/>
            <person name="Ohm R."/>
            <person name="Pangilinan J."/>
            <person name="Park H.-J."/>
            <person name="Ramirez L."/>
            <person name="Alfaro M."/>
            <person name="Sun H."/>
            <person name="Tritt A."/>
            <person name="Yoshinaga Y."/>
            <person name="Zwiers L.-H."/>
            <person name="Turgeon B."/>
            <person name="Goodwin S."/>
            <person name="Spatafora J."/>
            <person name="Crous P."/>
            <person name="Grigoriev I."/>
        </authorList>
    </citation>
    <scope>NUCLEOTIDE SEQUENCE</scope>
    <source>
        <strain evidence="2">CBS 113389</strain>
    </source>
</reference>
<dbReference type="EMBL" id="MU001633">
    <property type="protein sequence ID" value="KAF2485830.1"/>
    <property type="molecule type" value="Genomic_DNA"/>
</dbReference>
<evidence type="ECO:0000313" key="3">
    <source>
        <dbReference type="Proteomes" id="UP000799767"/>
    </source>
</evidence>